<protein>
    <submittedName>
        <fullName evidence="1">Uncharacterized protein</fullName>
    </submittedName>
</protein>
<organism evidence="1 2">
    <name type="scientific">Linum tenue</name>
    <dbReference type="NCBI Taxonomy" id="586396"/>
    <lineage>
        <taxon>Eukaryota</taxon>
        <taxon>Viridiplantae</taxon>
        <taxon>Streptophyta</taxon>
        <taxon>Embryophyta</taxon>
        <taxon>Tracheophyta</taxon>
        <taxon>Spermatophyta</taxon>
        <taxon>Magnoliopsida</taxon>
        <taxon>eudicotyledons</taxon>
        <taxon>Gunneridae</taxon>
        <taxon>Pentapetalae</taxon>
        <taxon>rosids</taxon>
        <taxon>fabids</taxon>
        <taxon>Malpighiales</taxon>
        <taxon>Linaceae</taxon>
        <taxon>Linum</taxon>
    </lineage>
</organism>
<dbReference type="EMBL" id="CAMGYJ010000011">
    <property type="protein sequence ID" value="CAI0557224.1"/>
    <property type="molecule type" value="Genomic_DNA"/>
</dbReference>
<accession>A0AAV0RI46</accession>
<sequence>MLSVVIRSALG</sequence>
<comment type="caution">
    <text evidence="1">The sequence shown here is derived from an EMBL/GenBank/DDBJ whole genome shotgun (WGS) entry which is preliminary data.</text>
</comment>
<evidence type="ECO:0000313" key="2">
    <source>
        <dbReference type="Proteomes" id="UP001154282"/>
    </source>
</evidence>
<dbReference type="Proteomes" id="UP001154282">
    <property type="component" value="Unassembled WGS sequence"/>
</dbReference>
<reference evidence="1" key="1">
    <citation type="submission" date="2022-08" db="EMBL/GenBank/DDBJ databases">
        <authorList>
            <person name="Gutierrez-Valencia J."/>
        </authorList>
    </citation>
    <scope>NUCLEOTIDE SEQUENCE</scope>
</reference>
<gene>
    <name evidence="1" type="ORF">LITE_LOCUS48273</name>
</gene>
<name>A0AAV0RI46_9ROSI</name>
<proteinExistence type="predicted"/>
<evidence type="ECO:0000313" key="1">
    <source>
        <dbReference type="EMBL" id="CAI0557224.1"/>
    </source>
</evidence>
<keyword evidence="2" id="KW-1185">Reference proteome</keyword>